<feature type="transmembrane region" description="Helical" evidence="15">
    <location>
        <begin position="957"/>
        <end position="976"/>
    </location>
</feature>
<dbReference type="InterPro" id="IPR001841">
    <property type="entry name" value="Znf_RING"/>
</dbReference>
<dbReference type="PANTHER" id="PTHR13145">
    <property type="entry name" value="SSM4 PROTEIN"/>
    <property type="match status" value="1"/>
</dbReference>
<comment type="catalytic activity">
    <reaction evidence="1">
        <text>S-ubiquitinyl-[E2 ubiquitin-conjugating enzyme]-L-cysteine + [acceptor protein]-L-lysine = [E2 ubiquitin-conjugating enzyme]-L-cysteine + N(6)-ubiquitinyl-[acceptor protein]-L-lysine.</text>
        <dbReference type="EC" id="2.3.2.27"/>
    </reaction>
</comment>
<evidence type="ECO:0000256" key="8">
    <source>
        <dbReference type="ARBA" id="ARBA00022771"/>
    </source>
</evidence>
<evidence type="ECO:0000313" key="18">
    <source>
        <dbReference type="EMBL" id="KAI7737297.1"/>
    </source>
</evidence>
<feature type="transmembrane region" description="Helical" evidence="15">
    <location>
        <begin position="782"/>
        <end position="803"/>
    </location>
</feature>
<evidence type="ECO:0000256" key="12">
    <source>
        <dbReference type="ARBA" id="ARBA00023136"/>
    </source>
</evidence>
<feature type="domain" description="RING-CH-type" evidence="17">
    <location>
        <begin position="37"/>
        <end position="98"/>
    </location>
</feature>
<evidence type="ECO:0000256" key="5">
    <source>
        <dbReference type="ARBA" id="ARBA00022679"/>
    </source>
</evidence>
<evidence type="ECO:0000256" key="3">
    <source>
        <dbReference type="ARBA" id="ARBA00004906"/>
    </source>
</evidence>
<evidence type="ECO:0000256" key="13">
    <source>
        <dbReference type="PROSITE-ProRule" id="PRU00175"/>
    </source>
</evidence>
<dbReference type="InterPro" id="IPR013083">
    <property type="entry name" value="Znf_RING/FYVE/PHD"/>
</dbReference>
<comment type="caution">
    <text evidence="18">The sequence shown here is derived from an EMBL/GenBank/DDBJ whole genome shotgun (WGS) entry which is preliminary data.</text>
</comment>
<evidence type="ECO:0000256" key="4">
    <source>
        <dbReference type="ARBA" id="ARBA00012483"/>
    </source>
</evidence>
<dbReference type="EMBL" id="JAMZMK010009063">
    <property type="protein sequence ID" value="KAI7737297.1"/>
    <property type="molecule type" value="Genomic_DNA"/>
</dbReference>
<evidence type="ECO:0000259" key="17">
    <source>
        <dbReference type="PROSITE" id="PS51292"/>
    </source>
</evidence>
<evidence type="ECO:0000256" key="9">
    <source>
        <dbReference type="ARBA" id="ARBA00022786"/>
    </source>
</evidence>
<evidence type="ECO:0000256" key="14">
    <source>
        <dbReference type="SAM" id="MobiDB-lite"/>
    </source>
</evidence>
<keyword evidence="12 15" id="KW-0472">Membrane</keyword>
<evidence type="ECO:0000256" key="11">
    <source>
        <dbReference type="ARBA" id="ARBA00022989"/>
    </source>
</evidence>
<feature type="transmembrane region" description="Helical" evidence="15">
    <location>
        <begin position="477"/>
        <end position="496"/>
    </location>
</feature>
<feature type="transmembrane region" description="Helical" evidence="15">
    <location>
        <begin position="508"/>
        <end position="527"/>
    </location>
</feature>
<feature type="transmembrane region" description="Helical" evidence="15">
    <location>
        <begin position="170"/>
        <end position="194"/>
    </location>
</feature>
<keyword evidence="6 15" id="KW-0812">Transmembrane</keyword>
<keyword evidence="9" id="KW-0833">Ubl conjugation pathway</keyword>
<feature type="transmembrane region" description="Helical" evidence="15">
    <location>
        <begin position="922"/>
        <end position="945"/>
    </location>
</feature>
<feature type="domain" description="RING-type" evidence="16">
    <location>
        <begin position="45"/>
        <end position="92"/>
    </location>
</feature>
<evidence type="ECO:0000256" key="6">
    <source>
        <dbReference type="ARBA" id="ARBA00022692"/>
    </source>
</evidence>
<dbReference type="GO" id="GO:0005789">
    <property type="term" value="C:endoplasmic reticulum membrane"/>
    <property type="evidence" value="ECO:0007669"/>
    <property type="project" value="TreeGrafter"/>
</dbReference>
<dbReference type="Pfam" id="PF23113">
    <property type="entry name" value="MARCHF6_C"/>
    <property type="match status" value="1"/>
</dbReference>
<evidence type="ECO:0000256" key="7">
    <source>
        <dbReference type="ARBA" id="ARBA00022723"/>
    </source>
</evidence>
<dbReference type="GO" id="GO:0036503">
    <property type="term" value="P:ERAD pathway"/>
    <property type="evidence" value="ECO:0007669"/>
    <property type="project" value="TreeGrafter"/>
</dbReference>
<dbReference type="GO" id="GO:0061630">
    <property type="term" value="F:ubiquitin protein ligase activity"/>
    <property type="evidence" value="ECO:0007669"/>
    <property type="project" value="UniProtKB-EC"/>
</dbReference>
<dbReference type="PROSITE" id="PS51292">
    <property type="entry name" value="ZF_RING_CH"/>
    <property type="match status" value="1"/>
</dbReference>
<keyword evidence="5" id="KW-0808">Transferase</keyword>
<keyword evidence="10" id="KW-0862">Zinc</keyword>
<accession>A0AAD5C8Q2</accession>
<dbReference type="PROSITE" id="PS50089">
    <property type="entry name" value="ZF_RING_2"/>
    <property type="match status" value="1"/>
</dbReference>
<dbReference type="SUPFAM" id="SSF57850">
    <property type="entry name" value="RING/U-box"/>
    <property type="match status" value="1"/>
</dbReference>
<feature type="transmembrane region" description="Helical" evidence="15">
    <location>
        <begin position="583"/>
        <end position="602"/>
    </location>
</feature>
<feature type="transmembrane region" description="Helical" evidence="15">
    <location>
        <begin position="865"/>
        <end position="882"/>
    </location>
</feature>
<keyword evidence="19" id="KW-1185">Reference proteome</keyword>
<evidence type="ECO:0000256" key="1">
    <source>
        <dbReference type="ARBA" id="ARBA00000900"/>
    </source>
</evidence>
<dbReference type="Gene3D" id="3.30.40.10">
    <property type="entry name" value="Zinc/RING finger domain, C3HC4 (zinc finger)"/>
    <property type="match status" value="1"/>
</dbReference>
<dbReference type="Pfam" id="PF12906">
    <property type="entry name" value="RINGv"/>
    <property type="match status" value="1"/>
</dbReference>
<sequence>MLAAHDGIEQTAAVNAPSSESVSAGNVNSSIRFDDDDDDEEEDVCRICRNTGDDDNPLRYPCACSGSIKFVHQDCLLQWLNHSNARHCEVCKHPFSFSPVYAENAPARLPFQEFVVGMAMKAYHVLQFLLRLSFVLSVWLLIIPFITFWIWRFSFVRNYGEAQGLFLSHISTYVILTDCLHGFLLSASIVFIFLGATSLRDYFRHLREIGGPEVDREDEGDRNGARVARRPPVQANRNVIGEGNGEDAGGAQGIAGAGQMIRRNAENVAARWEMQAARLEAHVEQMFDGLDDGDGAEDVPFDELVGMQGPVFHLVENAFTVLASNMIFLGVVILVPFHLGRFILYHLSWMLSSAATPVLSTGVLLSEQALALANITLKNALTGVTNLTSDTNSNNNVIGNVAEILKENSTALAESSNNATIPVSSDIIKGVAIGASRLSDVTTLAVGYIFIFSLVIFYLGAIVVIRYTRGEPLTMGRFYGIISIAGTIPSLFRQFVAAMRHLMTMIKVAFLLVIELGVFPLMCGWWLDFCTIRMFGKSMSQRVEFFSSSPLASSLIHWAVADPNYNPFRDLIDDPVHKHARRVLLSVTVYGSLIVMLVFLPVKLAMRMAPSVFPLDISVSDPFTEIPANMLLFQICIPFAIEHFKLKATIKSVLRYWFTAVGWALGLTDFLLPIPEDDNGQENGQHGGQDRAVVGYLAPEDLNRARQAETDANLAEEADGNEQSDSERYGFVLCIVLLLLAAWMTLLIFNSAVIVVPIFLGRALFNSVPLLPITHGIKCNDLYAFIIGSYVIWTALAGVRYSIDQIKTRRATVLLGQVMKWCSIVVKSSVLLSIWIFMIPVMIGLLFELLVIVPMRVPVDESPVFLLYQDWALGLIFLKIWTRLVMMDHVLPLADDSWRVKFERVRDNGFSRLQGFWVLREIVVPIVMKLLTALCIPYVLARGVFPVFGYPLVVNSAVYRFAWLGCLVFSLLCFCAKRFHIWFTNLHNSIRDDRYLIGRRLHNFGEDERENSRDVSPVAETSAFVGPAVWRDNGGDADFGLRHRHNIPVEG</sequence>
<dbReference type="FunFam" id="3.30.40.10:FF:000288">
    <property type="entry name" value="Probable E3 ubiquitin ligase SUD1"/>
    <property type="match status" value="1"/>
</dbReference>
<keyword evidence="7" id="KW-0479">Metal-binding</keyword>
<dbReference type="Proteomes" id="UP001206925">
    <property type="component" value="Unassembled WGS sequence"/>
</dbReference>
<dbReference type="GO" id="GO:0008270">
    <property type="term" value="F:zinc ion binding"/>
    <property type="evidence" value="ECO:0007669"/>
    <property type="project" value="UniProtKB-KW"/>
</dbReference>
<protein>
    <recommendedName>
        <fullName evidence="4">RING-type E3 ubiquitin transferase</fullName>
        <ecNumber evidence="4">2.3.2.27</ecNumber>
    </recommendedName>
</protein>
<gene>
    <name evidence="18" type="ORF">M8C21_032582</name>
</gene>
<reference evidence="18" key="1">
    <citation type="submission" date="2022-06" db="EMBL/GenBank/DDBJ databases">
        <title>Uncovering the hologenomic basis of an extraordinary plant invasion.</title>
        <authorList>
            <person name="Bieker V.C."/>
            <person name="Martin M.D."/>
            <person name="Gilbert T."/>
            <person name="Hodgins K."/>
            <person name="Battlay P."/>
            <person name="Petersen B."/>
            <person name="Wilson J."/>
        </authorList>
    </citation>
    <scope>NUCLEOTIDE SEQUENCE</scope>
    <source>
        <strain evidence="18">AA19_3_7</strain>
        <tissue evidence="18">Leaf</tissue>
    </source>
</reference>
<feature type="transmembrane region" description="Helical" evidence="15">
    <location>
        <begin position="317"/>
        <end position="337"/>
    </location>
</feature>
<proteinExistence type="predicted"/>
<feature type="transmembrane region" description="Helical" evidence="15">
    <location>
        <begin position="729"/>
        <end position="762"/>
    </location>
</feature>
<dbReference type="InterPro" id="IPR011016">
    <property type="entry name" value="Znf_RING-CH"/>
</dbReference>
<evidence type="ECO:0000256" key="2">
    <source>
        <dbReference type="ARBA" id="ARBA00004141"/>
    </source>
</evidence>
<dbReference type="PANTHER" id="PTHR13145:SF0">
    <property type="entry name" value="E3 UBIQUITIN-PROTEIN LIGASE MARCHF6"/>
    <property type="match status" value="1"/>
</dbReference>
<evidence type="ECO:0000256" key="10">
    <source>
        <dbReference type="ARBA" id="ARBA00022833"/>
    </source>
</evidence>
<feature type="transmembrane region" description="Helical" evidence="15">
    <location>
        <begin position="824"/>
        <end position="853"/>
    </location>
</feature>
<dbReference type="AlphaFoldDB" id="A0AAD5C8Q2"/>
<comment type="subcellular location">
    <subcellularLocation>
        <location evidence="2">Membrane</location>
        <topology evidence="2">Multi-pass membrane protein</topology>
    </subcellularLocation>
</comment>
<dbReference type="EC" id="2.3.2.27" evidence="4"/>
<name>A0AAD5C8Q2_AMBAR</name>
<dbReference type="InterPro" id="IPR056521">
    <property type="entry name" value="MARCHF6-like_C"/>
</dbReference>
<organism evidence="18 19">
    <name type="scientific">Ambrosia artemisiifolia</name>
    <name type="common">Common ragweed</name>
    <dbReference type="NCBI Taxonomy" id="4212"/>
    <lineage>
        <taxon>Eukaryota</taxon>
        <taxon>Viridiplantae</taxon>
        <taxon>Streptophyta</taxon>
        <taxon>Embryophyta</taxon>
        <taxon>Tracheophyta</taxon>
        <taxon>Spermatophyta</taxon>
        <taxon>Magnoliopsida</taxon>
        <taxon>eudicotyledons</taxon>
        <taxon>Gunneridae</taxon>
        <taxon>Pentapetalae</taxon>
        <taxon>asterids</taxon>
        <taxon>campanulids</taxon>
        <taxon>Asterales</taxon>
        <taxon>Asteraceae</taxon>
        <taxon>Asteroideae</taxon>
        <taxon>Heliantheae alliance</taxon>
        <taxon>Heliantheae</taxon>
        <taxon>Ambrosia</taxon>
    </lineage>
</organism>
<feature type="transmembrane region" description="Helical" evidence="15">
    <location>
        <begin position="128"/>
        <end position="150"/>
    </location>
</feature>
<evidence type="ECO:0000313" key="19">
    <source>
        <dbReference type="Proteomes" id="UP001206925"/>
    </source>
</evidence>
<keyword evidence="8 13" id="KW-0863">Zinc-finger</keyword>
<keyword evidence="11 15" id="KW-1133">Transmembrane helix</keyword>
<feature type="transmembrane region" description="Helical" evidence="15">
    <location>
        <begin position="445"/>
        <end position="465"/>
    </location>
</feature>
<feature type="compositionally biased region" description="Polar residues" evidence="14">
    <location>
        <begin position="12"/>
        <end position="31"/>
    </location>
</feature>
<evidence type="ECO:0000256" key="15">
    <source>
        <dbReference type="SAM" id="Phobius"/>
    </source>
</evidence>
<dbReference type="SMART" id="SM00744">
    <property type="entry name" value="RINGv"/>
    <property type="match status" value="1"/>
</dbReference>
<evidence type="ECO:0000259" key="16">
    <source>
        <dbReference type="PROSITE" id="PS50089"/>
    </source>
</evidence>
<feature type="region of interest" description="Disordered" evidence="14">
    <location>
        <begin position="1"/>
        <end position="38"/>
    </location>
</feature>
<comment type="pathway">
    <text evidence="3">Protein modification; protein ubiquitination.</text>
</comment>
<dbReference type="CDD" id="cd16702">
    <property type="entry name" value="RING_CH-C4HC3_MARCH6"/>
    <property type="match status" value="1"/>
</dbReference>